<dbReference type="EMBL" id="PUHW01000160">
    <property type="protein sequence ID" value="KAG0688340.1"/>
    <property type="molecule type" value="Genomic_DNA"/>
</dbReference>
<gene>
    <name evidence="2" type="ORF">C6P40_001114</name>
</gene>
<accession>A0A9P7BFP2</accession>
<name>A0A9P7BFP2_9ASCO</name>
<feature type="transmembrane region" description="Helical" evidence="1">
    <location>
        <begin position="82"/>
        <end position="106"/>
    </location>
</feature>
<evidence type="ECO:0000256" key="1">
    <source>
        <dbReference type="SAM" id="Phobius"/>
    </source>
</evidence>
<evidence type="ECO:0000313" key="3">
    <source>
        <dbReference type="Proteomes" id="UP000697127"/>
    </source>
</evidence>
<proteinExistence type="predicted"/>
<sequence length="634" mass="73028">MPLADIFYNADQFLTGIFQSSNIIQNFGPYAIGISATAIGIFLGTFYSDDSSLLEFQKHVEKESYLKEMKTFFLKKDHFFNILRWSITGFAISFILLTIFVIYLAYDLFKLKRYILTYMTQNSKRVDDMECVIESVLKDNEITDFKRLEICKEEFKEQKKSFQEFLQNTSMEFEIAKQDCQNICNKAKKVAQSYTKKISDIFINFDSLKLEVSSLFEKIEDVSQKSNTLGNDLEKISSDVFEKAEIIKKNSNKIFEDLNTQLNSEMLNISKCNALLICSKSLFEASIEKFNEINLKLKDDSIIDEKELDSNEEVSSISSVLNKAIEISKFLNSNLNENMENEKKLYDQYPGNALLITLMERLSSIEVEMFNQNSLITSNDTSIKKLEKNTMEKISNLKFDNDKWVTSWVSVMYGIFNSSFLHLENELFGIDSLEYQTIFEGSDDIIKENSKVMYDIMELCKKSCISIIKEVNLLIFEYYLIKQSFSGSKASIILICNDKIDKELNLMCLKIEKNIDHLSFDVDKKDGILGRLRNLINELSIDLKNDTLNFNTLVKNNLDDFCIMHETMKSLSTHIKQEDNFSSADDDSDIDSIIEINAHSTFNSSCSENENSFSGNNSYSSLKPFKLSVNKAKK</sequence>
<feature type="transmembrane region" description="Helical" evidence="1">
    <location>
        <begin position="27"/>
        <end position="47"/>
    </location>
</feature>
<dbReference type="Proteomes" id="UP000697127">
    <property type="component" value="Unassembled WGS sequence"/>
</dbReference>
<keyword evidence="1" id="KW-0812">Transmembrane</keyword>
<keyword evidence="1" id="KW-0472">Membrane</keyword>
<reference evidence="2" key="1">
    <citation type="submission" date="2020-11" db="EMBL/GenBank/DDBJ databases">
        <title>Kefir isolates.</title>
        <authorList>
            <person name="Marcisauskas S."/>
            <person name="Kim Y."/>
            <person name="Blasche S."/>
        </authorList>
    </citation>
    <scope>NUCLEOTIDE SEQUENCE</scope>
    <source>
        <strain evidence="2">Olga-1</strain>
    </source>
</reference>
<comment type="caution">
    <text evidence="2">The sequence shown here is derived from an EMBL/GenBank/DDBJ whole genome shotgun (WGS) entry which is preliminary data.</text>
</comment>
<keyword evidence="3" id="KW-1185">Reference proteome</keyword>
<dbReference type="AlphaFoldDB" id="A0A9P7BFP2"/>
<evidence type="ECO:0000313" key="2">
    <source>
        <dbReference type="EMBL" id="KAG0688340.1"/>
    </source>
</evidence>
<organism evidence="2 3">
    <name type="scientific">Pichia californica</name>
    <dbReference type="NCBI Taxonomy" id="460514"/>
    <lineage>
        <taxon>Eukaryota</taxon>
        <taxon>Fungi</taxon>
        <taxon>Dikarya</taxon>
        <taxon>Ascomycota</taxon>
        <taxon>Saccharomycotina</taxon>
        <taxon>Pichiomycetes</taxon>
        <taxon>Pichiales</taxon>
        <taxon>Pichiaceae</taxon>
        <taxon>Pichia</taxon>
    </lineage>
</organism>
<keyword evidence="1" id="KW-1133">Transmembrane helix</keyword>
<protein>
    <submittedName>
        <fullName evidence="2">Uncharacterized protein</fullName>
    </submittedName>
</protein>